<organism evidence="6 7">
    <name type="scientific">Sciurus vulgaris</name>
    <name type="common">Eurasian red squirrel</name>
    <dbReference type="NCBI Taxonomy" id="55149"/>
    <lineage>
        <taxon>Eukaryota</taxon>
        <taxon>Metazoa</taxon>
        <taxon>Chordata</taxon>
        <taxon>Craniata</taxon>
        <taxon>Vertebrata</taxon>
        <taxon>Euteleostomi</taxon>
        <taxon>Mammalia</taxon>
        <taxon>Eutheria</taxon>
        <taxon>Euarchontoglires</taxon>
        <taxon>Glires</taxon>
        <taxon>Rodentia</taxon>
        <taxon>Sciuromorpha</taxon>
        <taxon>Sciuridae</taxon>
        <taxon>Sciurinae</taxon>
        <taxon>Sciurini</taxon>
        <taxon>Sciurus</taxon>
    </lineage>
</organism>
<dbReference type="InterPro" id="IPR007110">
    <property type="entry name" value="Ig-like_dom"/>
</dbReference>
<keyword evidence="3" id="KW-1133">Transmembrane helix</keyword>
<evidence type="ECO:0000256" key="3">
    <source>
        <dbReference type="SAM" id="Phobius"/>
    </source>
</evidence>
<comment type="similarity">
    <text evidence="1">Belongs to the Izumo family.</text>
</comment>
<feature type="signal peptide" evidence="4">
    <location>
        <begin position="1"/>
        <end position="21"/>
    </location>
</feature>
<feature type="domain" description="Ig-like" evidence="5">
    <location>
        <begin position="132"/>
        <end position="245"/>
    </location>
</feature>
<dbReference type="GO" id="GO:0005886">
    <property type="term" value="C:plasma membrane"/>
    <property type="evidence" value="ECO:0007669"/>
    <property type="project" value="TreeGrafter"/>
</dbReference>
<reference evidence="6" key="1">
    <citation type="submission" date="2025-08" db="UniProtKB">
        <authorList>
            <consortium name="Ensembl"/>
        </authorList>
    </citation>
    <scope>IDENTIFICATION</scope>
</reference>
<dbReference type="SUPFAM" id="SSF48726">
    <property type="entry name" value="Immunoglobulin"/>
    <property type="match status" value="1"/>
</dbReference>
<dbReference type="Ensembl" id="ENSSVLT00005028280.1">
    <property type="protein sequence ID" value="ENSSVLP00005025435.1"/>
    <property type="gene ID" value="ENSSVLG00005020127.1"/>
</dbReference>
<dbReference type="PROSITE" id="PS50835">
    <property type="entry name" value="IG_LIKE"/>
    <property type="match status" value="1"/>
</dbReference>
<evidence type="ECO:0000313" key="7">
    <source>
        <dbReference type="Proteomes" id="UP000694564"/>
    </source>
</evidence>
<dbReference type="GeneTree" id="ENSGT00390000015014"/>
<dbReference type="GO" id="GO:0035036">
    <property type="term" value="P:sperm-egg recognition"/>
    <property type="evidence" value="ECO:0007669"/>
    <property type="project" value="InterPro"/>
</dbReference>
<dbReference type="Pfam" id="PF16706">
    <property type="entry name" value="Izumo-Ig"/>
    <property type="match status" value="1"/>
</dbReference>
<keyword evidence="7" id="KW-1185">Reference proteome</keyword>
<evidence type="ECO:0000259" key="5">
    <source>
        <dbReference type="PROSITE" id="PS50835"/>
    </source>
</evidence>
<keyword evidence="2 4" id="KW-0732">Signal</keyword>
<name>A0A8D2DIV3_SCIVU</name>
<keyword evidence="3" id="KW-0812">Transmembrane</keyword>
<dbReference type="InterPro" id="IPR032699">
    <property type="entry name" value="Izumo-Ig"/>
</dbReference>
<feature type="chain" id="PRO_5034903133" description="Ig-like domain-containing protein" evidence="4">
    <location>
        <begin position="22"/>
        <end position="354"/>
    </location>
</feature>
<accession>A0A8D2DIV3</accession>
<dbReference type="GO" id="GO:0086080">
    <property type="term" value="F:protein binding involved in heterotypic cell-cell adhesion"/>
    <property type="evidence" value="ECO:0007669"/>
    <property type="project" value="TreeGrafter"/>
</dbReference>
<dbReference type="AlphaFoldDB" id="A0A8D2DIV3"/>
<evidence type="ECO:0000313" key="6">
    <source>
        <dbReference type="Ensembl" id="ENSSVLP00005025435.1"/>
    </source>
</evidence>
<dbReference type="GO" id="GO:0007342">
    <property type="term" value="P:fusion of sperm to egg plasma membrane involved in single fertilization"/>
    <property type="evidence" value="ECO:0007669"/>
    <property type="project" value="InterPro"/>
</dbReference>
<dbReference type="OrthoDB" id="9907157at2759"/>
<keyword evidence="3" id="KW-0472">Membrane</keyword>
<reference evidence="6" key="2">
    <citation type="submission" date="2025-09" db="UniProtKB">
        <authorList>
            <consortium name="Ensembl"/>
        </authorList>
    </citation>
    <scope>IDENTIFICATION</scope>
</reference>
<evidence type="ECO:0000256" key="1">
    <source>
        <dbReference type="ARBA" id="ARBA00009633"/>
    </source>
</evidence>
<dbReference type="GO" id="GO:0005102">
    <property type="term" value="F:signaling receptor binding"/>
    <property type="evidence" value="ECO:0007669"/>
    <property type="project" value="InterPro"/>
</dbReference>
<dbReference type="Proteomes" id="UP000694564">
    <property type="component" value="Chromosome 17"/>
</dbReference>
<dbReference type="GO" id="GO:0002080">
    <property type="term" value="C:acrosomal membrane"/>
    <property type="evidence" value="ECO:0007669"/>
    <property type="project" value="TreeGrafter"/>
</dbReference>
<dbReference type="InterPro" id="IPR036179">
    <property type="entry name" value="Ig-like_dom_sf"/>
</dbReference>
<dbReference type="Pfam" id="PF15005">
    <property type="entry name" value="IZUMO"/>
    <property type="match status" value="1"/>
</dbReference>
<dbReference type="PANTHER" id="PTHR35540:SF1">
    <property type="entry name" value="IZUMO SPERM-EGG FUSION PROTEIN 1"/>
    <property type="match status" value="1"/>
</dbReference>
<evidence type="ECO:0000256" key="4">
    <source>
        <dbReference type="SAM" id="SignalP"/>
    </source>
</evidence>
<feature type="transmembrane region" description="Helical" evidence="3">
    <location>
        <begin position="295"/>
        <end position="313"/>
    </location>
</feature>
<dbReference type="PANTHER" id="PTHR35540">
    <property type="entry name" value="IZUMO SPERM-EGG FUSION PROTEIN 1"/>
    <property type="match status" value="1"/>
</dbReference>
<dbReference type="InterPro" id="IPR029389">
    <property type="entry name" value="IZUMO"/>
</dbReference>
<dbReference type="InterPro" id="IPR032700">
    <property type="entry name" value="IZUMO1"/>
</dbReference>
<protein>
    <recommendedName>
        <fullName evidence="5">Ig-like domain-containing protein</fullName>
    </recommendedName>
</protein>
<sequence>MGPCFALSLSALACCLLPAGCCITCDPTVMAAIKSLETDYLPGHLDAKLHKKVMDLVHKALKEFKERPFNEGSYMGAIDDNTMKQASWSFVKELKQITDSDVKGKCTEGWGLCLALSFRPTLVGEYSLDLAPLGVMLQSLIWCQHCDKEIHTCRKSRDCGERHVEVHESEDMILDCLLNWHHISEGLTDYKFYRVWENHSETLLYKGKEPVLTKPMVSPEDEGKYRCQLDTVRSDPATIISYHVTVLPEKVHEEKPGTHIVTDEDEGPDDESSGHQDIFITTSQSSNTETMLQNVLFWLLISFSIFLLLGLILRERRGFLLPNAGAACRATEVFSERVGITVWVGLPRRPGFNG</sequence>
<proteinExistence type="inferred from homology"/>
<evidence type="ECO:0000256" key="2">
    <source>
        <dbReference type="ARBA" id="ARBA00022729"/>
    </source>
</evidence>